<dbReference type="InterPro" id="IPR038905">
    <property type="entry name" value="ARMC2"/>
</dbReference>
<sequence length="430" mass="48328">MATVEHFQRRPWARRSTLTNHSSNPDSTKLHLKPSRTIPFYSTAHLPYAPASELISKARASLQHPTRPFTPAINDREHPILKKPSGLSCHQDDKPSMPRSPISHRLCPIFNTDSFPQPPIVPNPSVFPTVKENSSDDGDDEEESDYEQDISNHSDQVKTQDASSQQFDIALIQNSQPTPPDLARNDLKLSPRKSSIVKSSSQATSAPATSIFVPNQSADLDPEWQSLLQVLSKTTIRQNKVCIQELLVKLQNMHWLRTPVTRSSKMSTQFEAINQNCNVLDKSTGKNTVEASKVLENRSTHFLNKHRDKLRRETVLQTLIQWMHNSDNTESAVAASSIILKLTFDEHVLTNACQLLFQLSKNDKNDAMFQTHKVADFLLDFVQKNIRHISTLFGPRCSLVITALGVLRNISCSSTSHQHIGSIEGVSWHD</sequence>
<evidence type="ECO:0000313" key="2">
    <source>
        <dbReference type="EMBL" id="OAJ39580.1"/>
    </source>
</evidence>
<feature type="compositionally biased region" description="Polar residues" evidence="1">
    <location>
        <begin position="16"/>
        <end position="27"/>
    </location>
</feature>
<dbReference type="Gene3D" id="1.25.10.10">
    <property type="entry name" value="Leucine-rich Repeat Variant"/>
    <property type="match status" value="1"/>
</dbReference>
<dbReference type="EMBL" id="DS022303">
    <property type="protein sequence ID" value="OAJ39580.1"/>
    <property type="molecule type" value="Genomic_DNA"/>
</dbReference>
<reference evidence="2 3" key="2">
    <citation type="submission" date="2016-05" db="EMBL/GenBank/DDBJ databases">
        <title>Lineage-specific infection strategies underlie the spectrum of fungal disease in amphibians.</title>
        <authorList>
            <person name="Cuomo C.A."/>
            <person name="Farrer R.A."/>
            <person name="James T."/>
            <person name="Longcore J."/>
            <person name="Birren B."/>
        </authorList>
    </citation>
    <scope>NUCLEOTIDE SEQUENCE [LARGE SCALE GENOMIC DNA]</scope>
    <source>
        <strain evidence="2 3">JEL423</strain>
    </source>
</reference>
<dbReference type="InterPro" id="IPR011989">
    <property type="entry name" value="ARM-like"/>
</dbReference>
<dbReference type="SUPFAM" id="SSF48371">
    <property type="entry name" value="ARM repeat"/>
    <property type="match status" value="1"/>
</dbReference>
<dbReference type="STRING" id="403673.A0A177WJB7"/>
<feature type="region of interest" description="Disordered" evidence="1">
    <location>
        <begin position="1"/>
        <end position="31"/>
    </location>
</feature>
<reference evidence="2 3" key="1">
    <citation type="submission" date="2006-10" db="EMBL/GenBank/DDBJ databases">
        <title>The Genome Sequence of Batrachochytrium dendrobatidis JEL423.</title>
        <authorList>
            <consortium name="The Broad Institute Genome Sequencing Platform"/>
            <person name="Birren B."/>
            <person name="Lander E."/>
            <person name="Galagan J."/>
            <person name="Cuomo C."/>
            <person name="Devon K."/>
            <person name="Jaffe D."/>
            <person name="Butler J."/>
            <person name="Alvarez P."/>
            <person name="Gnerre S."/>
            <person name="Grabherr M."/>
            <person name="Kleber M."/>
            <person name="Mauceli E."/>
            <person name="Brockman W."/>
            <person name="Young S."/>
            <person name="LaButti K."/>
            <person name="Sykes S."/>
            <person name="DeCaprio D."/>
            <person name="Crawford M."/>
            <person name="Koehrsen M."/>
            <person name="Engels R."/>
            <person name="Montgomery P."/>
            <person name="Pearson M."/>
            <person name="Howarth C."/>
            <person name="Larson L."/>
            <person name="White J."/>
            <person name="O'Leary S."/>
            <person name="Kodira C."/>
            <person name="Zeng Q."/>
            <person name="Yandava C."/>
            <person name="Alvarado L."/>
            <person name="Longcore J."/>
            <person name="James T."/>
        </authorList>
    </citation>
    <scope>NUCLEOTIDE SEQUENCE [LARGE SCALE GENOMIC DNA]</scope>
    <source>
        <strain evidence="2 3">JEL423</strain>
    </source>
</reference>
<proteinExistence type="predicted"/>
<accession>A0A177WJB7</accession>
<evidence type="ECO:0000313" key="3">
    <source>
        <dbReference type="Proteomes" id="UP000077115"/>
    </source>
</evidence>
<organism evidence="2 3">
    <name type="scientific">Batrachochytrium dendrobatidis (strain JEL423)</name>
    <dbReference type="NCBI Taxonomy" id="403673"/>
    <lineage>
        <taxon>Eukaryota</taxon>
        <taxon>Fungi</taxon>
        <taxon>Fungi incertae sedis</taxon>
        <taxon>Chytridiomycota</taxon>
        <taxon>Chytridiomycota incertae sedis</taxon>
        <taxon>Chytridiomycetes</taxon>
        <taxon>Rhizophydiales</taxon>
        <taxon>Rhizophydiales incertae sedis</taxon>
        <taxon>Batrachochytrium</taxon>
    </lineage>
</organism>
<dbReference type="AlphaFoldDB" id="A0A177WJB7"/>
<feature type="compositionally biased region" description="Low complexity" evidence="1">
    <location>
        <begin position="192"/>
        <end position="208"/>
    </location>
</feature>
<dbReference type="PANTHER" id="PTHR21356:SF1">
    <property type="entry name" value="ARMADILLO REPEAT-CONTAINING PROTEIN 2"/>
    <property type="match status" value="1"/>
</dbReference>
<dbReference type="Proteomes" id="UP000077115">
    <property type="component" value="Unassembled WGS sequence"/>
</dbReference>
<feature type="compositionally biased region" description="Polar residues" evidence="1">
    <location>
        <begin position="159"/>
        <end position="176"/>
    </location>
</feature>
<feature type="region of interest" description="Disordered" evidence="1">
    <location>
        <begin position="68"/>
        <end position="208"/>
    </location>
</feature>
<protein>
    <submittedName>
        <fullName evidence="2">Uncharacterized protein</fullName>
    </submittedName>
</protein>
<dbReference type="eggNOG" id="KOG1048">
    <property type="taxonomic scope" value="Eukaryota"/>
</dbReference>
<name>A0A177WJB7_BATDL</name>
<dbReference type="InterPro" id="IPR016024">
    <property type="entry name" value="ARM-type_fold"/>
</dbReference>
<gene>
    <name evidence="2" type="ORF">BDEG_23413</name>
</gene>
<feature type="compositionally biased region" description="Acidic residues" evidence="1">
    <location>
        <begin position="135"/>
        <end position="148"/>
    </location>
</feature>
<evidence type="ECO:0000256" key="1">
    <source>
        <dbReference type="SAM" id="MobiDB-lite"/>
    </source>
</evidence>
<dbReference type="PANTHER" id="PTHR21356">
    <property type="entry name" value="ARMADILLO REPEAT CONTAINING 2"/>
    <property type="match status" value="1"/>
</dbReference>
<dbReference type="GO" id="GO:0044782">
    <property type="term" value="P:cilium organization"/>
    <property type="evidence" value="ECO:0007669"/>
    <property type="project" value="TreeGrafter"/>
</dbReference>
<dbReference type="VEuPathDB" id="FungiDB:BDEG_23413"/>